<sequence>DLSSPRLAHCMGIEQFQQHTLAVIFKGSFHSA</sequence>
<comment type="caution">
    <text evidence="1">The sequence shown here is derived from an EMBL/GenBank/DDBJ whole genome shotgun (WGS) entry which is preliminary data.</text>
</comment>
<name>F3CJX3_PSESG</name>
<evidence type="ECO:0000313" key="1">
    <source>
        <dbReference type="EMBL" id="EGH19565.1"/>
    </source>
</evidence>
<proteinExistence type="predicted"/>
<feature type="non-terminal residue" evidence="1">
    <location>
        <position position="32"/>
    </location>
</feature>
<reference evidence="1 2" key="1">
    <citation type="journal article" date="2011" name="PLoS Pathog.">
        <title>Dynamic evolution of pathogenicity revealed by sequencing and comparative genomics of 19 Pseudomonas syringae isolates.</title>
        <authorList>
            <person name="Baltrus D.A."/>
            <person name="Nishimura M.T."/>
            <person name="Romanchuk A."/>
            <person name="Chang J.H."/>
            <person name="Mukhtar M.S."/>
            <person name="Cherkis K."/>
            <person name="Roach J."/>
            <person name="Grant S.R."/>
            <person name="Jones C.D."/>
            <person name="Dangl J.L."/>
        </authorList>
    </citation>
    <scope>NUCLEOTIDE SEQUENCE [LARGE SCALE GENOMIC DNA]</scope>
    <source>
        <strain evidence="2">race 4</strain>
    </source>
</reference>
<organism evidence="1 2">
    <name type="scientific">Pseudomonas savastanoi pv. glycinea str. race 4</name>
    <dbReference type="NCBI Taxonomy" id="875330"/>
    <lineage>
        <taxon>Bacteria</taxon>
        <taxon>Pseudomonadati</taxon>
        <taxon>Pseudomonadota</taxon>
        <taxon>Gammaproteobacteria</taxon>
        <taxon>Pseudomonadales</taxon>
        <taxon>Pseudomonadaceae</taxon>
        <taxon>Pseudomonas</taxon>
    </lineage>
</organism>
<accession>F3CJX3</accession>
<dbReference type="EMBL" id="ADWY01004286">
    <property type="protein sequence ID" value="EGH19565.1"/>
    <property type="molecule type" value="Genomic_DNA"/>
</dbReference>
<dbReference type="AlphaFoldDB" id="F3CJX3"/>
<dbReference type="Proteomes" id="UP000005466">
    <property type="component" value="Unassembled WGS sequence"/>
</dbReference>
<evidence type="ECO:0000313" key="2">
    <source>
        <dbReference type="Proteomes" id="UP000005466"/>
    </source>
</evidence>
<protein>
    <submittedName>
        <fullName evidence="1">Uncharacterized protein</fullName>
    </submittedName>
</protein>
<feature type="non-terminal residue" evidence="1">
    <location>
        <position position="1"/>
    </location>
</feature>
<gene>
    <name evidence="1" type="ORF">Pgy4_41989</name>
</gene>